<keyword evidence="11 16" id="KW-0520">NAD</keyword>
<keyword evidence="10 16" id="KW-1133">Transmembrane helix</keyword>
<dbReference type="InterPro" id="IPR001457">
    <property type="entry name" value="NADH_UbQ/plastoQ_OxRdtase_su6"/>
</dbReference>
<keyword evidence="6 16" id="KW-0679">Respiratory chain</keyword>
<evidence type="ECO:0000256" key="1">
    <source>
        <dbReference type="ARBA" id="ARBA00004225"/>
    </source>
</evidence>
<comment type="function">
    <text evidence="16">Core subunit of the mitochondrial membrane respiratory chain NADH dehydrogenase (Complex I) which catalyzes electron transfer from NADH through the respiratory chain, using ubiquinone as an electron acceptor. Essential for the catalytic activity and assembly of complex I.</text>
</comment>
<comment type="catalytic activity">
    <reaction evidence="15 16">
        <text>a ubiquinone + NADH + 5 H(+)(in) = a ubiquinol + NAD(+) + 4 H(+)(out)</text>
        <dbReference type="Rhea" id="RHEA:29091"/>
        <dbReference type="Rhea" id="RHEA-COMP:9565"/>
        <dbReference type="Rhea" id="RHEA-COMP:9566"/>
        <dbReference type="ChEBI" id="CHEBI:15378"/>
        <dbReference type="ChEBI" id="CHEBI:16389"/>
        <dbReference type="ChEBI" id="CHEBI:17976"/>
        <dbReference type="ChEBI" id="CHEBI:57540"/>
        <dbReference type="ChEBI" id="CHEBI:57945"/>
        <dbReference type="EC" id="7.1.1.2"/>
    </reaction>
</comment>
<feature type="transmembrane region" description="Helical" evidence="16">
    <location>
        <begin position="29"/>
        <end position="46"/>
    </location>
</feature>
<dbReference type="EC" id="7.1.1.2" evidence="3 16"/>
<evidence type="ECO:0000256" key="10">
    <source>
        <dbReference type="ARBA" id="ARBA00022989"/>
    </source>
</evidence>
<evidence type="ECO:0000256" key="5">
    <source>
        <dbReference type="ARBA" id="ARBA00022448"/>
    </source>
</evidence>
<dbReference type="GO" id="GO:0031966">
    <property type="term" value="C:mitochondrial membrane"/>
    <property type="evidence" value="ECO:0007669"/>
    <property type="project" value="UniProtKB-SubCell"/>
</dbReference>
<reference evidence="17" key="1">
    <citation type="submission" date="2002-02" db="EMBL/GenBank/DDBJ databases">
        <title>Complete mitochondrial DNA sequence of the gharial.</title>
        <authorList>
            <person name="Kumazawa Y."/>
        </authorList>
    </citation>
    <scope>NUCLEOTIDE SEQUENCE</scope>
</reference>
<sequence length="175" mass="18670">MEIAFLFLCCLMLVGVVLVAAGATTHYGVVSLLFAAVLSSGLLVVGGGSFMPIVVLLIYLGGLLVVFAFCVGFTDDEYCEFWGTGASKGVAGVCGVGLMVMGYRMYKYTWVGTLGGFLDAVEVWSEDISNELLGVGLFYLEGWVFVALSGWALLIVLFVIMGLVRGHRRGALRSL</sequence>
<keyword evidence="7 16" id="KW-0812">Transmembrane</keyword>
<evidence type="ECO:0000256" key="2">
    <source>
        <dbReference type="ARBA" id="ARBA00005698"/>
    </source>
</evidence>
<dbReference type="Pfam" id="PF00499">
    <property type="entry name" value="Oxidored_q3"/>
    <property type="match status" value="1"/>
</dbReference>
<evidence type="ECO:0000256" key="8">
    <source>
        <dbReference type="ARBA" id="ARBA00022967"/>
    </source>
</evidence>
<reference evidence="18" key="2">
    <citation type="journal article" date="2005" name="J. Mol. Evol.">
        <title>Mitogenomic analyses place the gharial (Gavialis gangeticus) on the crocodile tree and provide pre-K/T divergence times for most crocodilians.</title>
        <authorList>
            <person name="Janke A."/>
            <person name="Gullberg A."/>
            <person name="Hughes S."/>
            <person name="Ramesh K."/>
            <person name="Aggarwal R.K."/>
            <person name="Arnason U."/>
        </authorList>
    </citation>
    <scope>NUCLEOTIDE SEQUENCE</scope>
    <source>
        <tissue evidence="18">Liver</tissue>
    </source>
</reference>
<evidence type="ECO:0000256" key="3">
    <source>
        <dbReference type="ARBA" id="ARBA00012944"/>
    </source>
</evidence>
<dbReference type="GO" id="GO:0008137">
    <property type="term" value="F:NADH dehydrogenase (ubiquinone) activity"/>
    <property type="evidence" value="ECO:0007669"/>
    <property type="project" value="UniProtKB-UniRule"/>
</dbReference>
<keyword evidence="13 16" id="KW-0496">Mitochondrion</keyword>
<protein>
    <recommendedName>
        <fullName evidence="4 16">NADH-ubiquinone oxidoreductase chain 6</fullName>
        <ecNumber evidence="3 16">7.1.1.2</ecNumber>
    </recommendedName>
</protein>
<organism evidence="18">
    <name type="scientific">Gavialis gangeticus</name>
    <name type="common">Indian gharial</name>
    <name type="synonym">Lacerta gangetica</name>
    <dbReference type="NCBI Taxonomy" id="94835"/>
    <lineage>
        <taxon>Eukaryota</taxon>
        <taxon>Metazoa</taxon>
        <taxon>Chordata</taxon>
        <taxon>Craniata</taxon>
        <taxon>Vertebrata</taxon>
        <taxon>Euteleostomi</taxon>
        <taxon>Archelosauria</taxon>
        <taxon>Archosauria</taxon>
        <taxon>Crocodylia</taxon>
        <taxon>Longirostres</taxon>
        <taxon>Gavialidae</taxon>
        <taxon>Gavialinae</taxon>
        <taxon>Gavialis</taxon>
    </lineage>
</organism>
<dbReference type="PANTHER" id="PTHR11435">
    <property type="entry name" value="NADH UBIQUINONE OXIDOREDUCTASE SUBUNIT ND6"/>
    <property type="match status" value="1"/>
</dbReference>
<evidence type="ECO:0000256" key="7">
    <source>
        <dbReference type="ARBA" id="ARBA00022692"/>
    </source>
</evidence>
<feature type="transmembrane region" description="Helical" evidence="16">
    <location>
        <begin position="53"/>
        <end position="74"/>
    </location>
</feature>
<evidence type="ECO:0000256" key="11">
    <source>
        <dbReference type="ARBA" id="ARBA00023027"/>
    </source>
</evidence>
<feature type="transmembrane region" description="Helical" evidence="16">
    <location>
        <begin position="142"/>
        <end position="164"/>
    </location>
</feature>
<evidence type="ECO:0000256" key="9">
    <source>
        <dbReference type="ARBA" id="ARBA00022982"/>
    </source>
</evidence>
<dbReference type="InterPro" id="IPR050269">
    <property type="entry name" value="ComplexI_Subunit6"/>
</dbReference>
<dbReference type="CTD" id="4541"/>
<dbReference type="Gene3D" id="1.20.120.1200">
    <property type="entry name" value="NADH-ubiquinone/plastoquinone oxidoreductase chain 6, subunit NuoJ"/>
    <property type="match status" value="1"/>
</dbReference>
<evidence type="ECO:0000313" key="18">
    <source>
        <dbReference type="EMBL" id="CAH18628.1"/>
    </source>
</evidence>
<dbReference type="EMBL" id="AB079596">
    <property type="protein sequence ID" value="BAE97415.1"/>
    <property type="molecule type" value="Genomic_DNA"/>
</dbReference>
<evidence type="ECO:0000256" key="4">
    <source>
        <dbReference type="ARBA" id="ARBA00021095"/>
    </source>
</evidence>
<proteinExistence type="inferred from homology"/>
<evidence type="ECO:0000256" key="6">
    <source>
        <dbReference type="ARBA" id="ARBA00022660"/>
    </source>
</evidence>
<comment type="subcellular location">
    <subcellularLocation>
        <location evidence="1 16">Mitochondrion membrane</location>
        <topology evidence="1 16">Multi-pass membrane protein</topology>
    </subcellularLocation>
</comment>
<evidence type="ECO:0000256" key="13">
    <source>
        <dbReference type="ARBA" id="ARBA00023128"/>
    </source>
</evidence>
<evidence type="ECO:0000256" key="15">
    <source>
        <dbReference type="ARBA" id="ARBA00049551"/>
    </source>
</evidence>
<dbReference type="PANTHER" id="PTHR11435:SF1">
    <property type="entry name" value="NADH-UBIQUINONE OXIDOREDUCTASE CHAIN 6"/>
    <property type="match status" value="1"/>
</dbReference>
<evidence type="ECO:0000256" key="16">
    <source>
        <dbReference type="RuleBase" id="RU004430"/>
    </source>
</evidence>
<keyword evidence="8 16" id="KW-1278">Translocase</keyword>
<dbReference type="InterPro" id="IPR042106">
    <property type="entry name" value="Nuo/plastoQ_OxRdtase_6_NuoJ"/>
</dbReference>
<accession>Q335R9</accession>
<dbReference type="KEGG" id="ggn:4178394"/>
<keyword evidence="9 16" id="KW-0249">Electron transport</keyword>
<evidence type="ECO:0000256" key="12">
    <source>
        <dbReference type="ARBA" id="ARBA00023075"/>
    </source>
</evidence>
<keyword evidence="5 16" id="KW-0813">Transport</keyword>
<geneLocation type="mitochondrion" evidence="18"/>
<evidence type="ECO:0000256" key="14">
    <source>
        <dbReference type="ARBA" id="ARBA00023136"/>
    </source>
</evidence>
<dbReference type="RefSeq" id="YP_665734.1">
    <property type="nucleotide sequence ID" value="NC_008241.1"/>
</dbReference>
<keyword evidence="14 16" id="KW-0472">Membrane</keyword>
<evidence type="ECO:0000313" key="17">
    <source>
        <dbReference type="EMBL" id="BAE97415.1"/>
    </source>
</evidence>
<name>Q335R9_GAVGA</name>
<dbReference type="GeneID" id="4178394"/>
<dbReference type="EMBL" id="AJ810454">
    <property type="protein sequence ID" value="CAH18628.1"/>
    <property type="molecule type" value="Genomic_DNA"/>
</dbReference>
<dbReference type="AlphaFoldDB" id="Q335R9"/>
<gene>
    <name evidence="18" type="primary">NADH6</name>
    <name evidence="17" type="synonym">ND6</name>
</gene>
<comment type="similarity">
    <text evidence="2 16">Belongs to the complex I subunit 6 family.</text>
</comment>
<keyword evidence="12 16" id="KW-0830">Ubiquinone</keyword>